<dbReference type="InterPro" id="IPR011004">
    <property type="entry name" value="Trimer_LpxA-like_sf"/>
</dbReference>
<dbReference type="Gene3D" id="2.160.10.10">
    <property type="entry name" value="Hexapeptide repeat proteins"/>
    <property type="match status" value="1"/>
</dbReference>
<dbReference type="PANTHER" id="PTHR43360">
    <property type="entry name" value="CARBON DIOXIDE CONCENTRATING MECHANISM PROTEIN CCMM"/>
    <property type="match status" value="1"/>
</dbReference>
<dbReference type="SUPFAM" id="SSF51161">
    <property type="entry name" value="Trimeric LpxA-like enzymes"/>
    <property type="match status" value="1"/>
</dbReference>
<dbReference type="InterPro" id="IPR052265">
    <property type="entry name" value="Gamma-CA"/>
</dbReference>
<evidence type="ECO:0008006" key="3">
    <source>
        <dbReference type="Google" id="ProtNLM"/>
    </source>
</evidence>
<comment type="caution">
    <text evidence="1">The sequence shown here is derived from an EMBL/GenBank/DDBJ whole genome shotgun (WGS) entry which is preliminary data.</text>
</comment>
<gene>
    <name evidence="1" type="ORF">GOQ27_10825</name>
</gene>
<evidence type="ECO:0000313" key="2">
    <source>
        <dbReference type="Proteomes" id="UP000724672"/>
    </source>
</evidence>
<name>A0A942UWR0_9FIRM</name>
<keyword evidence="2" id="KW-1185">Reference proteome</keyword>
<reference evidence="1" key="1">
    <citation type="submission" date="2019-12" db="EMBL/GenBank/DDBJ databases">
        <title>Clostridiaceae gen. nov. sp. nov., isolated from sediment in Xinjiang, China.</title>
        <authorList>
            <person name="Zhang R."/>
        </authorList>
    </citation>
    <scope>NUCLEOTIDE SEQUENCE</scope>
    <source>
        <strain evidence="1">D2Q-11</strain>
    </source>
</reference>
<dbReference type="AlphaFoldDB" id="A0A942UWR0"/>
<evidence type="ECO:0000313" key="1">
    <source>
        <dbReference type="EMBL" id="MBS4538960.1"/>
    </source>
</evidence>
<dbReference type="PANTHER" id="PTHR43360:SF1">
    <property type="entry name" value="CARBOXYSOME ASSEMBLY PROTEIN CCMM"/>
    <property type="match status" value="1"/>
</dbReference>
<protein>
    <recommendedName>
        <fullName evidence="3">Carbonate dehydratase</fullName>
    </recommendedName>
</protein>
<dbReference type="Proteomes" id="UP000724672">
    <property type="component" value="Unassembled WGS sequence"/>
</dbReference>
<proteinExistence type="predicted"/>
<sequence length="212" mass="23092">MNKSIPDKNIPLITYNPITSHIHHSSYPRISSDVFIGLGSVVLGDVTIKGPVFIGFHNIIRADYGSPFFIGPGTSIHDHCLIHGQPNQYVKVGAYKWSVHIDGEVSILHGSAVHGPCRVGKNTFIGQHVSIFDAEIGPNCVIMHGANITGGVKIAEGRYVEPGKTIFEQEEADKLPSVPGDHLSVNPETVNGYMELLYTYNSQTSLGQKLYD</sequence>
<organism evidence="1 2">
    <name type="scientific">Anaeromonas frigoriresistens</name>
    <dbReference type="NCBI Taxonomy" id="2683708"/>
    <lineage>
        <taxon>Bacteria</taxon>
        <taxon>Bacillati</taxon>
        <taxon>Bacillota</taxon>
        <taxon>Tissierellia</taxon>
        <taxon>Tissierellales</taxon>
        <taxon>Thermohalobacteraceae</taxon>
        <taxon>Anaeromonas</taxon>
    </lineage>
</organism>
<dbReference type="EMBL" id="WSFT01000039">
    <property type="protein sequence ID" value="MBS4538960.1"/>
    <property type="molecule type" value="Genomic_DNA"/>
</dbReference>
<dbReference type="RefSeq" id="WP_203366883.1">
    <property type="nucleotide sequence ID" value="NZ_WSFT01000039.1"/>
</dbReference>
<accession>A0A942UWR0</accession>